<dbReference type="Gene3D" id="1.10.10.60">
    <property type="entry name" value="Homeodomain-like"/>
    <property type="match status" value="1"/>
</dbReference>
<dbReference type="GO" id="GO:0043565">
    <property type="term" value="F:sequence-specific DNA binding"/>
    <property type="evidence" value="ECO:0007669"/>
    <property type="project" value="InterPro"/>
</dbReference>
<dbReference type="InterPro" id="IPR050204">
    <property type="entry name" value="AraC_XylS_family_regulators"/>
</dbReference>
<dbReference type="SMART" id="SM00342">
    <property type="entry name" value="HTH_ARAC"/>
    <property type="match status" value="1"/>
</dbReference>
<dbReference type="InterPro" id="IPR009057">
    <property type="entry name" value="Homeodomain-like_sf"/>
</dbReference>
<sequence length="330" mass="36432">MIDAPEHGGDTTYLIDRAPVVHTTDPEEMRHALIHFYGEQAFSAAAEGFEGFGSYVKLGSAGFGFCRYQTAAEAKFPEADFARLQIALRGSGRTASGGSTVDVDGDHYCVSSPGEPSRLEFGSEYEQMIIRFPNDALMTTLEAMLGVKPRGRLVFAPCARIDQPGAQALRDFGLFLAQHVDPSHPRLPPLMLREFEHALMVSFLSVARHNFSDQLDRDAPDTAPEYVRLAEEYIANSWNRAITINDLAAVTSVGVRSLFKAFQKHRGYSPMAFAKSVRLNRAREMLLQGDPSRSVTSVAFACGFSNLGHFAHDYRQKHGELPSETLARAR</sequence>
<dbReference type="PANTHER" id="PTHR46796:SF6">
    <property type="entry name" value="ARAC SUBFAMILY"/>
    <property type="match status" value="1"/>
</dbReference>
<dbReference type="InterPro" id="IPR018062">
    <property type="entry name" value="HTH_AraC-typ_CS"/>
</dbReference>
<organism evidence="5 6">
    <name type="scientific">Rhodopseudomonas palustris</name>
    <dbReference type="NCBI Taxonomy" id="1076"/>
    <lineage>
        <taxon>Bacteria</taxon>
        <taxon>Pseudomonadati</taxon>
        <taxon>Pseudomonadota</taxon>
        <taxon>Alphaproteobacteria</taxon>
        <taxon>Hyphomicrobiales</taxon>
        <taxon>Nitrobacteraceae</taxon>
        <taxon>Rhodopseudomonas</taxon>
    </lineage>
</organism>
<evidence type="ECO:0000256" key="3">
    <source>
        <dbReference type="ARBA" id="ARBA00023163"/>
    </source>
</evidence>
<proteinExistence type="predicted"/>
<dbReference type="Proteomes" id="UP000285523">
    <property type="component" value="Unassembled WGS sequence"/>
</dbReference>
<dbReference type="OrthoDB" id="9793400at2"/>
<dbReference type="PROSITE" id="PS00041">
    <property type="entry name" value="HTH_ARAC_FAMILY_1"/>
    <property type="match status" value="1"/>
</dbReference>
<evidence type="ECO:0000256" key="1">
    <source>
        <dbReference type="ARBA" id="ARBA00023015"/>
    </source>
</evidence>
<protein>
    <submittedName>
        <fullName evidence="5">AraC family transcriptional regulator</fullName>
    </submittedName>
</protein>
<evidence type="ECO:0000256" key="2">
    <source>
        <dbReference type="ARBA" id="ARBA00023125"/>
    </source>
</evidence>
<dbReference type="PANTHER" id="PTHR46796">
    <property type="entry name" value="HTH-TYPE TRANSCRIPTIONAL ACTIVATOR RHAS-RELATED"/>
    <property type="match status" value="1"/>
</dbReference>
<feature type="domain" description="HTH araC/xylS-type" evidence="4">
    <location>
        <begin position="228"/>
        <end position="328"/>
    </location>
</feature>
<keyword evidence="3" id="KW-0804">Transcription</keyword>
<name>A0A418VJI7_RHOPL</name>
<keyword evidence="1" id="KW-0805">Transcription regulation</keyword>
<keyword evidence="2" id="KW-0238">DNA-binding</keyword>
<evidence type="ECO:0000313" key="5">
    <source>
        <dbReference type="EMBL" id="RJF76283.1"/>
    </source>
</evidence>
<dbReference type="EMBL" id="QYYD01000005">
    <property type="protein sequence ID" value="RJF76283.1"/>
    <property type="molecule type" value="Genomic_DNA"/>
</dbReference>
<dbReference type="PROSITE" id="PS01124">
    <property type="entry name" value="HTH_ARAC_FAMILY_2"/>
    <property type="match status" value="1"/>
</dbReference>
<accession>A0A418VJI7</accession>
<dbReference type="SUPFAM" id="SSF46689">
    <property type="entry name" value="Homeodomain-like"/>
    <property type="match status" value="2"/>
</dbReference>
<evidence type="ECO:0000259" key="4">
    <source>
        <dbReference type="PROSITE" id="PS01124"/>
    </source>
</evidence>
<dbReference type="InterPro" id="IPR018060">
    <property type="entry name" value="HTH_AraC"/>
</dbReference>
<dbReference type="GO" id="GO:0003700">
    <property type="term" value="F:DNA-binding transcription factor activity"/>
    <property type="evidence" value="ECO:0007669"/>
    <property type="project" value="InterPro"/>
</dbReference>
<dbReference type="AlphaFoldDB" id="A0A418VJI7"/>
<comment type="caution">
    <text evidence="5">The sequence shown here is derived from an EMBL/GenBank/DDBJ whole genome shotgun (WGS) entry which is preliminary data.</text>
</comment>
<dbReference type="InterPro" id="IPR035418">
    <property type="entry name" value="AraC-bd_2"/>
</dbReference>
<reference evidence="5 6" key="1">
    <citation type="submission" date="2018-09" db="EMBL/GenBank/DDBJ databases">
        <title>Draft genome sequence of Rhodopseudomonas palustris 2.1.18.</title>
        <authorList>
            <person name="Robertson S.L."/>
            <person name="Meyer T.E."/>
            <person name="Kyndt J.A."/>
        </authorList>
    </citation>
    <scope>NUCLEOTIDE SEQUENCE [LARGE SCALE GENOMIC DNA]</scope>
    <source>
        <strain evidence="5 6">2.1.18</strain>
    </source>
</reference>
<dbReference type="Pfam" id="PF14525">
    <property type="entry name" value="AraC_binding_2"/>
    <property type="match status" value="1"/>
</dbReference>
<evidence type="ECO:0000313" key="6">
    <source>
        <dbReference type="Proteomes" id="UP000285523"/>
    </source>
</evidence>
<dbReference type="Pfam" id="PF12833">
    <property type="entry name" value="HTH_18"/>
    <property type="match status" value="1"/>
</dbReference>
<gene>
    <name evidence="5" type="ORF">D4Q52_06600</name>
</gene>